<evidence type="ECO:0000256" key="1">
    <source>
        <dbReference type="ARBA" id="ARBA00006484"/>
    </source>
</evidence>
<reference evidence="4 5" key="1">
    <citation type="journal article" date="2015" name="Genome Announc.">
        <title>Expanding the biotechnology potential of lactobacilli through comparative genomics of 213 strains and associated genera.</title>
        <authorList>
            <person name="Sun Z."/>
            <person name="Harris H.M."/>
            <person name="McCann A."/>
            <person name="Guo C."/>
            <person name="Argimon S."/>
            <person name="Zhang W."/>
            <person name="Yang X."/>
            <person name="Jeffery I.B."/>
            <person name="Cooney J.C."/>
            <person name="Kagawa T.F."/>
            <person name="Liu W."/>
            <person name="Song Y."/>
            <person name="Salvetti E."/>
            <person name="Wrobel A."/>
            <person name="Rasinkangas P."/>
            <person name="Parkhill J."/>
            <person name="Rea M.C."/>
            <person name="O'Sullivan O."/>
            <person name="Ritari J."/>
            <person name="Douillard F.P."/>
            <person name="Paul Ross R."/>
            <person name="Yang R."/>
            <person name="Briner A.E."/>
            <person name="Felis G.E."/>
            <person name="de Vos W.M."/>
            <person name="Barrangou R."/>
            <person name="Klaenhammer T.R."/>
            <person name="Caufield P.W."/>
            <person name="Cui Y."/>
            <person name="Zhang H."/>
            <person name="O'Toole P.W."/>
        </authorList>
    </citation>
    <scope>NUCLEOTIDE SEQUENCE [LARGE SCALE GENOMIC DNA]</scope>
    <source>
        <strain evidence="4 5">DSM 23829</strain>
    </source>
</reference>
<dbReference type="Pfam" id="PF00106">
    <property type="entry name" value="adh_short"/>
    <property type="match status" value="1"/>
</dbReference>
<gene>
    <name evidence="4" type="ORF">FD06_GL000317</name>
</gene>
<dbReference type="EMBL" id="AYYQ01000033">
    <property type="protein sequence ID" value="KRM67956.1"/>
    <property type="molecule type" value="Genomic_DNA"/>
</dbReference>
<dbReference type="AlphaFoldDB" id="A0A0R2AQA9"/>
<evidence type="ECO:0000256" key="3">
    <source>
        <dbReference type="RuleBase" id="RU000363"/>
    </source>
</evidence>
<comment type="similarity">
    <text evidence="1 3">Belongs to the short-chain dehydrogenases/reductases (SDR) family.</text>
</comment>
<sequence length="243" mass="26351">MQKVVVITGASSGIGKATANLLISNKNKVVLAARRKDKLDNIFLENNSNSDDVIVTKTDVTSIKSVEDLASLALDKFGRIDVWINCAGIMPLSNFIDGKSTEWDNMIDVNIRGTLYGIKSVLPIMRRQSYGHIINISSKAGHESHPSGGVYSATKAAILMISDALRQEEIIAKSNVRVSVVSPGAVNTELLKSIHDKDTHKFIKSIYNQTAISPNRIANGILEIINLPADTNINEMIVGPANE</sequence>
<dbReference type="SUPFAM" id="SSF51735">
    <property type="entry name" value="NAD(P)-binding Rossmann-fold domains"/>
    <property type="match status" value="1"/>
</dbReference>
<dbReference type="OrthoDB" id="9775296at2"/>
<dbReference type="PRINTS" id="PR00080">
    <property type="entry name" value="SDRFAMILY"/>
</dbReference>
<dbReference type="InterPro" id="IPR002347">
    <property type="entry name" value="SDR_fam"/>
</dbReference>
<dbReference type="Gene3D" id="3.40.50.720">
    <property type="entry name" value="NAD(P)-binding Rossmann-like Domain"/>
    <property type="match status" value="1"/>
</dbReference>
<proteinExistence type="inferred from homology"/>
<comment type="caution">
    <text evidence="4">The sequence shown here is derived from an EMBL/GenBank/DDBJ whole genome shotgun (WGS) entry which is preliminary data.</text>
</comment>
<dbReference type="InterPro" id="IPR020904">
    <property type="entry name" value="Sc_DH/Rdtase_CS"/>
</dbReference>
<evidence type="ECO:0000313" key="4">
    <source>
        <dbReference type="EMBL" id="KRM67956.1"/>
    </source>
</evidence>
<dbReference type="PRINTS" id="PR00081">
    <property type="entry name" value="GDHRDH"/>
</dbReference>
<dbReference type="RefSeq" id="WP_054658392.1">
    <property type="nucleotide sequence ID" value="NZ_AYYQ01000033.1"/>
</dbReference>
<name>A0A0R2AQA9_9LACO</name>
<dbReference type="CDD" id="cd05233">
    <property type="entry name" value="SDR_c"/>
    <property type="match status" value="1"/>
</dbReference>
<dbReference type="PROSITE" id="PS00061">
    <property type="entry name" value="ADH_SHORT"/>
    <property type="match status" value="1"/>
</dbReference>
<dbReference type="STRING" id="1423781.FD06_GL000317"/>
<evidence type="ECO:0000256" key="2">
    <source>
        <dbReference type="ARBA" id="ARBA00023002"/>
    </source>
</evidence>
<dbReference type="Proteomes" id="UP000052012">
    <property type="component" value="Unassembled WGS sequence"/>
</dbReference>
<dbReference type="PANTHER" id="PTHR43115">
    <property type="entry name" value="DEHYDROGENASE/REDUCTASE SDR FAMILY MEMBER 11"/>
    <property type="match status" value="1"/>
</dbReference>
<keyword evidence="2" id="KW-0560">Oxidoreductase</keyword>
<evidence type="ECO:0000313" key="5">
    <source>
        <dbReference type="Proteomes" id="UP000052012"/>
    </source>
</evidence>
<dbReference type="FunFam" id="3.40.50.720:FF:000047">
    <property type="entry name" value="NADP-dependent L-serine/L-allo-threonine dehydrogenase"/>
    <property type="match status" value="1"/>
</dbReference>
<organism evidence="4 5">
    <name type="scientific">Apilactobacillus ozensis DSM 23829 = JCM 17196</name>
    <dbReference type="NCBI Taxonomy" id="1423781"/>
    <lineage>
        <taxon>Bacteria</taxon>
        <taxon>Bacillati</taxon>
        <taxon>Bacillota</taxon>
        <taxon>Bacilli</taxon>
        <taxon>Lactobacillales</taxon>
        <taxon>Lactobacillaceae</taxon>
        <taxon>Apilactobacillus</taxon>
    </lineage>
</organism>
<dbReference type="PATRIC" id="fig|1423781.4.peg.323"/>
<dbReference type="InterPro" id="IPR036291">
    <property type="entry name" value="NAD(P)-bd_dom_sf"/>
</dbReference>
<keyword evidence="5" id="KW-1185">Reference proteome</keyword>
<dbReference type="PANTHER" id="PTHR43115:SF4">
    <property type="entry name" value="DEHYDROGENASE_REDUCTASE SDR FAMILY MEMBER 11"/>
    <property type="match status" value="1"/>
</dbReference>
<accession>A0A0R2AQA9</accession>
<dbReference type="GO" id="GO:0016616">
    <property type="term" value="F:oxidoreductase activity, acting on the CH-OH group of donors, NAD or NADP as acceptor"/>
    <property type="evidence" value="ECO:0007669"/>
    <property type="project" value="UniProtKB-ARBA"/>
</dbReference>
<protein>
    <submittedName>
        <fullName evidence="4">Short-chain dehydrogenase</fullName>
    </submittedName>
</protein>